<proteinExistence type="predicted"/>
<organism evidence="2">
    <name type="scientific">uncultured Solirubrobacteraceae bacterium</name>
    <dbReference type="NCBI Taxonomy" id="1162706"/>
    <lineage>
        <taxon>Bacteria</taxon>
        <taxon>Bacillati</taxon>
        <taxon>Actinomycetota</taxon>
        <taxon>Thermoleophilia</taxon>
        <taxon>Solirubrobacterales</taxon>
        <taxon>Solirubrobacteraceae</taxon>
        <taxon>environmental samples</taxon>
    </lineage>
</organism>
<feature type="compositionally biased region" description="Basic and acidic residues" evidence="1">
    <location>
        <begin position="111"/>
        <end position="122"/>
    </location>
</feature>
<feature type="non-terminal residue" evidence="2">
    <location>
        <position position="402"/>
    </location>
</feature>
<feature type="compositionally biased region" description="Basic and acidic residues" evidence="1">
    <location>
        <begin position="141"/>
        <end position="152"/>
    </location>
</feature>
<keyword evidence="2" id="KW-0378">Hydrolase</keyword>
<dbReference type="GO" id="GO:0046507">
    <property type="term" value="F:UDPsulfoquinovose synthase activity"/>
    <property type="evidence" value="ECO:0007669"/>
    <property type="project" value="UniProtKB-EC"/>
</dbReference>
<dbReference type="EMBL" id="CADCVJ010000154">
    <property type="protein sequence ID" value="CAA9478731.1"/>
    <property type="molecule type" value="Genomic_DNA"/>
</dbReference>
<feature type="compositionally biased region" description="Basic residues" evidence="1">
    <location>
        <begin position="72"/>
        <end position="94"/>
    </location>
</feature>
<feature type="compositionally biased region" description="Low complexity" evidence="1">
    <location>
        <begin position="340"/>
        <end position="349"/>
    </location>
</feature>
<gene>
    <name evidence="2" type="ORF">AVDCRST_MAG38-1802</name>
</gene>
<feature type="non-terminal residue" evidence="2">
    <location>
        <position position="1"/>
    </location>
</feature>
<feature type="compositionally biased region" description="Basic residues" evidence="1">
    <location>
        <begin position="228"/>
        <end position="238"/>
    </location>
</feature>
<feature type="compositionally biased region" description="Gly residues" evidence="1">
    <location>
        <begin position="384"/>
        <end position="394"/>
    </location>
</feature>
<feature type="compositionally biased region" description="Low complexity" evidence="1">
    <location>
        <begin position="123"/>
        <end position="140"/>
    </location>
</feature>
<dbReference type="AlphaFoldDB" id="A0A6J4RPX2"/>
<name>A0A6J4RPX2_9ACTN</name>
<feature type="region of interest" description="Disordered" evidence="1">
    <location>
        <begin position="336"/>
        <end position="402"/>
    </location>
</feature>
<feature type="compositionally biased region" description="Basic and acidic residues" evidence="1">
    <location>
        <begin position="249"/>
        <end position="268"/>
    </location>
</feature>
<protein>
    <submittedName>
        <fullName evidence="2">UDP-sulfoquinovose synthase</fullName>
        <ecNumber evidence="2">3.13.1.1</ecNumber>
    </submittedName>
</protein>
<feature type="region of interest" description="Disordered" evidence="1">
    <location>
        <begin position="21"/>
        <end position="171"/>
    </location>
</feature>
<accession>A0A6J4RPX2</accession>
<reference evidence="2" key="1">
    <citation type="submission" date="2020-02" db="EMBL/GenBank/DDBJ databases">
        <authorList>
            <person name="Meier V. D."/>
        </authorList>
    </citation>
    <scope>NUCLEOTIDE SEQUENCE</scope>
    <source>
        <strain evidence="2">AVDCRST_MAG38</strain>
    </source>
</reference>
<evidence type="ECO:0000256" key="1">
    <source>
        <dbReference type="SAM" id="MobiDB-lite"/>
    </source>
</evidence>
<feature type="region of interest" description="Disordered" evidence="1">
    <location>
        <begin position="189"/>
        <end position="292"/>
    </location>
</feature>
<dbReference type="EC" id="3.13.1.1" evidence="2"/>
<sequence>AHSDPRWRRLPRLADRDAVLGSRPRCRDRRQLLAPPLASRALDRLADPHPQPGRPHRRLARGLRQGDPGPRGQHRGRRVPRPRRRADRARRGGPLRRAAVGPLFDDLPPPRGRDPADQRDRQPQPAVVAARPRAGLPPGQARDDGRVRDAEHRHRRGLHRDRAQGAQGHPAVPEAAGLAVSLLEGPRLDQHPLRLPDVGPARDGPQPGPRLRHRDRRDQARRAPLHALRLRRDLRHRPQPLLRSGGHRPSADRLRQGRPDARRAEHPRHAAVRRAGRGEPGERRRVPRLQPVHGAVLGDGVRRDRQALVGGARLRGRHRALLQPAGRARGALLQRGQHQAARPRAAAAPARRRAGPLHALDDRAPQGARDLAGDRPQDAVASGRGRGQLLGARGGRGDRGGL</sequence>
<evidence type="ECO:0000313" key="2">
    <source>
        <dbReference type="EMBL" id="CAA9478731.1"/>
    </source>
</evidence>